<name>X0YQH7_9ZZZZ</name>
<sequence>MRNKSEAAPVRPVRMSQEGITRVLGSICAGDIFRVWYLQHESFTEKVEDGKDVLWFGDIVLDEGDADAVRSGIPVEFEMVSPPGRAGSELAVLMRNGKESTFVYDHQGIHHIEILS</sequence>
<dbReference type="EMBL" id="BARS01043371">
    <property type="protein sequence ID" value="GAG38951.1"/>
    <property type="molecule type" value="Genomic_DNA"/>
</dbReference>
<protein>
    <submittedName>
        <fullName evidence="1">Uncharacterized protein</fullName>
    </submittedName>
</protein>
<proteinExistence type="predicted"/>
<comment type="caution">
    <text evidence="1">The sequence shown here is derived from an EMBL/GenBank/DDBJ whole genome shotgun (WGS) entry which is preliminary data.</text>
</comment>
<accession>X0YQH7</accession>
<organism evidence="1">
    <name type="scientific">marine sediment metagenome</name>
    <dbReference type="NCBI Taxonomy" id="412755"/>
    <lineage>
        <taxon>unclassified sequences</taxon>
        <taxon>metagenomes</taxon>
        <taxon>ecological metagenomes</taxon>
    </lineage>
</organism>
<gene>
    <name evidence="1" type="ORF">S01H1_65674</name>
</gene>
<dbReference type="AlphaFoldDB" id="X0YQH7"/>
<evidence type="ECO:0000313" key="1">
    <source>
        <dbReference type="EMBL" id="GAG38951.1"/>
    </source>
</evidence>
<reference evidence="1" key="1">
    <citation type="journal article" date="2014" name="Front. Microbiol.">
        <title>High frequency of phylogenetically diverse reductive dehalogenase-homologous genes in deep subseafloor sedimentary metagenomes.</title>
        <authorList>
            <person name="Kawai M."/>
            <person name="Futagami T."/>
            <person name="Toyoda A."/>
            <person name="Takaki Y."/>
            <person name="Nishi S."/>
            <person name="Hori S."/>
            <person name="Arai W."/>
            <person name="Tsubouchi T."/>
            <person name="Morono Y."/>
            <person name="Uchiyama I."/>
            <person name="Ito T."/>
            <person name="Fujiyama A."/>
            <person name="Inagaki F."/>
            <person name="Takami H."/>
        </authorList>
    </citation>
    <scope>NUCLEOTIDE SEQUENCE</scope>
    <source>
        <strain evidence="1">Expedition CK06-06</strain>
    </source>
</reference>